<keyword evidence="4" id="KW-0677">Repeat</keyword>
<proteinExistence type="predicted"/>
<dbReference type="PROSITE" id="PS00012">
    <property type="entry name" value="PHOSPHOPANTETHEINE"/>
    <property type="match status" value="4"/>
</dbReference>
<dbReference type="InterPro" id="IPR010071">
    <property type="entry name" value="AA_adenyl_dom"/>
</dbReference>
<dbReference type="Pfam" id="PF00501">
    <property type="entry name" value="AMP-binding"/>
    <property type="match status" value="4"/>
</dbReference>
<feature type="domain" description="Carrier" evidence="5">
    <location>
        <begin position="2864"/>
        <end position="2940"/>
    </location>
</feature>
<dbReference type="Pfam" id="PF13193">
    <property type="entry name" value="AMP-binding_C"/>
    <property type="match status" value="4"/>
</dbReference>
<dbReference type="InterPro" id="IPR006162">
    <property type="entry name" value="Ppantetheine_attach_site"/>
</dbReference>
<reference evidence="6 7" key="1">
    <citation type="submission" date="2022-01" db="EMBL/GenBank/DDBJ databases">
        <title>Mariniradius saccharolyticus sp. nov., isolated from sediment of a river.</title>
        <authorList>
            <person name="Liu H."/>
        </authorList>
    </citation>
    <scope>NUCLEOTIDE SEQUENCE [LARGE SCALE GENOMIC DNA]</scope>
    <source>
        <strain evidence="6 7">RY-2</strain>
    </source>
</reference>
<evidence type="ECO:0000256" key="3">
    <source>
        <dbReference type="ARBA" id="ARBA00022553"/>
    </source>
</evidence>
<keyword evidence="3" id="KW-0597">Phosphoprotein</keyword>
<feature type="domain" description="Carrier" evidence="5">
    <location>
        <begin position="1823"/>
        <end position="1898"/>
    </location>
</feature>
<evidence type="ECO:0000259" key="5">
    <source>
        <dbReference type="PROSITE" id="PS50075"/>
    </source>
</evidence>
<dbReference type="InterPro" id="IPR029058">
    <property type="entry name" value="AB_hydrolase_fold"/>
</dbReference>
<dbReference type="PANTHER" id="PTHR45527">
    <property type="entry name" value="NONRIBOSOMAL PEPTIDE SYNTHETASE"/>
    <property type="match status" value="1"/>
</dbReference>
<evidence type="ECO:0000256" key="4">
    <source>
        <dbReference type="ARBA" id="ARBA00022737"/>
    </source>
</evidence>
<name>A0ABS9BTL1_9BACT</name>
<dbReference type="Gene3D" id="3.40.50.980">
    <property type="match status" value="8"/>
</dbReference>
<dbReference type="SUPFAM" id="SSF52777">
    <property type="entry name" value="CoA-dependent acyltransferases"/>
    <property type="match status" value="9"/>
</dbReference>
<dbReference type="CDD" id="cd19531">
    <property type="entry name" value="LCL_NRPS-like"/>
    <property type="match status" value="2"/>
</dbReference>
<dbReference type="InterPro" id="IPR009081">
    <property type="entry name" value="PP-bd_ACP"/>
</dbReference>
<dbReference type="InterPro" id="IPR036736">
    <property type="entry name" value="ACP-like_sf"/>
</dbReference>
<dbReference type="EMBL" id="JAKEVZ010000004">
    <property type="protein sequence ID" value="MCF1750680.1"/>
    <property type="molecule type" value="Genomic_DNA"/>
</dbReference>
<evidence type="ECO:0000256" key="2">
    <source>
        <dbReference type="ARBA" id="ARBA00022450"/>
    </source>
</evidence>
<dbReference type="Pfam" id="PF00975">
    <property type="entry name" value="Thioesterase"/>
    <property type="match status" value="1"/>
</dbReference>
<feature type="domain" description="Carrier" evidence="5">
    <location>
        <begin position="4398"/>
        <end position="4473"/>
    </location>
</feature>
<sequence length="4749" mass="536141">MAFSKSPNNQSATGFSQLVNDYWVNKFTGIEELQLPKDPLKSSSKRIDKNTLSFLVEKNLLDAITNNLADNTTSPSITLLGALQVLLYRYSSQDDFCVGATIKRSNLFHSTGENINDDYLNILPIRTKIDGRRQFGEFIRTLEEDFAEAKSHSHISVDQLISYLGKKDKKDLRILVPVVFDYQENVELDVASQLSRIDLEYFNSILWFGFAEHTDKIEATITFDTEFYCLESIKRMSSHFLTLLESVQSNPRVNLGLLNIIPQEEKDLLLKSFNDTESPLPDGKTILDLFEQQVGTNPDALAVEFEGNQLSYRQLDAQSNQLAHFLINNGLKPESPVPICIDRSLEMIIGIFGILKSGGAYVPIDPSFPKDRIDYMIEDTKANFVICSSETAPNFTDKAKLVVMDKEMGALLKMPSTKPSFLVSPENLAYIIYTSGSTGKPKGAIVDHRNLINFSISLTKIVGYDSSSRQLSVTTFIFDAFCLELFVPLINGGAVFLAKKEIAMDGFSLAQKIAEVRPTHMQATPSGWQVLLGSGWKNKEGIIMTTGGEALMEETKNLLAQTGTLWNLYGPTETTITSTFKKMEVGEKVTIGKPIDNTSVYILSADGSLNPIGIPGELCIGGDGVGRGYLNRPELTSQKFVPNPFGNIRVDKMYRTGDLSRWLPDGNIEYLGRMDDQVKIRGYRIELGEIESVVLLYPGVKQSVVLARENGHGDKKLIGYVVCEGDFEKESAISFLKSKLPEYMVPKLWLQLEKLPINFSGKIDKKALPDVTGPDIQNSDYSPPKTDLENKLANIWKSVLGLERVGIRDDFFALGGHSLLAMKVIATIRHEIGLELSIGEMFNYPTISQQIDILEPRNNGKYGIIQLETTERHESIPLSYNQQSLWFIDQLSGSTQYHIPIVFRIEGELSKRALQKALVEIVNRHEILRTVGSEKDGDVFQKILEKNLFELKSKEVPNEELAKEIAGIVKSPFDLTCDHMIRAWLLSHGDETQILVIILHHIAFDGASTSIFKTELWENYKAFSKGSSPNLPSPKHQYVDYAVWQRKIIGSSSYQSKLEHWKNSLQGTTPIQVPTDFIRPAVISSNGDIVRFTIGQEIINNVYAIGKRQNATLFMTLLTAFKVLLHRYSQQEDICVGTPMSGREMQEFEEMIGFFVNSIPIRTQLAGNVSFNDLLNKVRSKTIDAFDNGQIPFELIVESLEIKRDLSRNPLFQVLFVLHSESENSFQTENTKWTSINYNQSTSRFDFAFELTETKKGLDGMVEFSTDLFAKETIERMVDHYKTLLVSITENPTERIDKLKMMGSEEEILILKQFNNTKSDYPKNETVVSLFEKTAKQFPNNLAVVAGGQSINYNELDQRANKFANYLILKGVKSENPVPLCVDRSIDMVIGILGILKAGGALVPVDPSLPVERIDYMLEDTGADFVICNSSTSHKVANHKKLIFDQESEEINSMSSINPLTSPNPENLFDIIYTSGSTGKPKGVMVEHRNLVNFLFSMTKDVDFNPSSSVLSVTTYSFDIFYLELFLPLYQGGCVFLADKETSLDGYRLAKEIEEKAPSHMQATPSGWQVLLESGWNNPTGLKMLVGGEALKEETKNALSSLGTLWNLYGPTETTIWSTFNKMEPSKKVNIGKPIANTSIYILGSGDQPNPIGIPGELCIGGDGVGRGYLNRPELTSEKFVPDPFSGNKNARFYRTGDLAKWLPDGNIEYLGRIDDQIKIRGHRIEPGEIETVLQQHEGIKQAVVAVKQDNFGINRLIGYVICRHPFDKDGVISFLKGKLPDYMVPNIWMELDAFPLTFNGKINRKALPEPSTELIETTKYEAPKTELQKKVSGIWRRILGVEKVGLNDDFFELGGHSLMAMRAVAALRQETGLLLSISDLFANPTLKMLTDILAAKEIGDGNFRIMVPDERPEILPLSHNQLSIWFIHQLEGSIQYHIPIIFDIRGKIDTMSLDNALVEIVNRHEILRTVISEKDGIAYQRILKKNQFQLDKKAANRKELDQEITKLIRMPFHLEKDHMIRACLITLGTDEYCLVITMHHIASDGWSSSILKRELKELYRAFSKGFNPDLLELPHQYSDFALWQRNIIAKDAFKSKLDYWKKRLRDTTPLQLPADFTRPSVLSTKGDVHRFSIDSELVLQLKNLAKNQKATLFMTLLAAYKVLLYRYSGQEDICVGTPIAGRENKETEDLIGFFVNTLALRTEVKNALGFADFLTQVKTSTLEAFEAQEVPFEMIVGELGQERDLSRNPIFQVLFVLQNVPNSKFEIAGAEVSEKGFEHFTSKFDMTFELTETKDGIRGVLEFCTDLFKKETITSFVSHYLQLLRSICDNPTEKIGSLKIMQDHEERQILESFNKNHNSIQENITILDLFESEVKKNPEAVAVAFEGTKLSYFDLDKKSNQLASYLITKGIKNEELVPICLDRSFEMIIGILGVLKAGGAYVPIDPTYPEDRISFMLNDSGAKVVLTTSDLTEKIPGPFEIICLDKFDSELEFESNHLNDREISKNNLAYVIYTSGSTGKPKGVQIEHGGLVASTLARHSYYGNTGSALLIPSFAFDSSVAVIFGALTTGSQLILCKSEFIKSPHHIQKLLKDTETLLCVPSYYRFLQEEELLSDSKLVNVILAGENLDQSLVKLHFDKTKNVNLFNEYGPTEGTVWASVAQIHSPEEKVTIGKPIDHTKIFIVNKDNQLNPVNVPGELCISGKGVARGYLNNPELTMEKFVKNPFSLSGDEKMYRTGDLASWLPDGNIEYLGRIDDQVKIRGYRIELGEVEQALYSHVKVEQCVVIARSLDKRKDIALIAYTTGEATAEELRSCLKEKLPNYMVPSHFVKLASLPLTSNGKVNRKSLPDPEDTGMQGVEYIAPKTDEERFLAKKWSEVLRVKESGIGLATDFFALGGDSIKAIQIVARLRTGGYELKISDVMSSSRLVDMASKLRTLTRVIDQAPVEGEVMLSPIQCGFLENSFAKGTEEIKDLFHQSFMFCLPGGVTELEVRAVMEKIVAHHDALRMRYQKSEEGVWKQYNEGLIGDYYILEETTLPNDRDDFKSSQSRFFEEHGTRLKQRVSFRKGPLIGVGLYHDVENNESHLLLCIHHMVIDLVSWRILFEDIDILLNQYRNGEDLALPEKTDSYRYWMERNAAYANGHLVERQRPFWDQQIKRKVDKIAAENPEGRNLFGVSKRVGFTLSREQTAQVYQGMNGLNKVEINTLLLAALSRALKDVFGTNVVRVLLEGHGREGYLEKTDISRTVGWFTSIYPFVLITGDESVESVLMLQDTLNKVPDKGVGYGILRYLHKHRLPELEDADVSFNFFGDFSKLAGKEENPTLASPSSNRRNSAKAILNYSKYGHGADVHPDIERETELEVSGQSQDGCLEMSIQYSSERMGEELMQLLAVIYKTHLLKISESLNTYEKPVQLPSSFTYKGLTMQQVEKLKQEYGTIEDVYQLSPMQQGIYFHALSEPESHAYFIQLAYGLSGFLDIDKLKDAFSKTIKRHAVLRTIFRRDLGDDPLQVVLKDDNIDFRYEDIREKEKTAQKDYLKQAKVADIAEGFDLSVGPLVRLTVLQLSEDTFFQIWSTHHLIIDGWSTNRVLYEFDQYYKSLIGNKQTILNTPEPFSHYIAWLDQVDRETSISYWKNYLSGYETKAFLPFDSDGMSTDTTYLASDYEFWLDKELTEKLTDLASKEKTTLNTIIQSAWGVLLSRYNNTQDVVFGSVVSGRPSQLKDIQEMIGIFINTVPQRVSYSGQTTFKDLLQSIHQSFIAGEPHHYLSLAEIQRQSDLGSNLIDQLLIFENYPISGQAEDAIAPPQSKNKEEVKIISETVELFEQMTYDFTLMAALEDRLFFRMKFNRARYSEGSIKRLERQWKQLLMEISNDATIPVNHLEILPEEEKTHLFESLNGSRVLSPLEKTIVELIQEQVDKTPEDIALKYDGTALTYRELNETSNQLAHYLLSRYDIEPDVLVGIELERNEWMVISILAIIKAGGAYVPIDPNYPLARKEFIKQDSGILFCLNIDTLLDFKKEWKDCVKSNPPAPINADNLVYCIYTSGSTGNPKAVTIEHKQLSSYVMFNKEYFFKSIENSMHTNWYAVTNYTFDISVFEILGSLAMGFTINLNPIGNTEYLLSSIAANPHGVLQITPSYFEELILDEKAKTILPSLGVLLIGGEAMGEKVFSFIKDYLPQNTVFNVYGPTEATIWSTAFLLTGARKVLLGKPLGNESIYILNHDLNLVPIGSIGEICIGGVGLARGYLNRPDLTREKFIENPFKAGERIYRTGDLGRLREDGNLEYLGRIDDQIKIRGNRIELGEIEKALARHPKSGQCVVIARALRNTKDKELIAYTTGEATAKDLKNHIKDLLPSYMVPNYFVRLSSIPLTSNGKIDRKALPNVENKETVTSSYVEPRKELEKQIAALWQRILGLDRVSIEDDFFEIGGHSILAVKVISAMEKELGLNLSINLIFKYPSISSLSKAIENSHENQKSWNSLVPIKPSGTKPPLFIIHGVGSTVSIYYTLAKYIDNDQPIFGFQPKGLDGIEVPNNSVEEMAAFYISLMIKQYPSGPYCIAGYSFGGYVAYEMARQLKAMGREVSKLILFDTSAYEDEAKLSWLKKLKLQLGKRIVNLGFAFQEPEGFYEQKRRSFERKKDQVLIKLNLKARPETQKDLGSIIKVLASNNVRILRNYKLANYAGDLYLFKAKHRPFYVEDAKYYGWGPLVERVHIVNVSGHHDNIFKKPEILKEMASMIQMVLDERPGK</sequence>
<organism evidence="6 7">
    <name type="scientific">Mariniradius sediminis</name>
    <dbReference type="NCBI Taxonomy" id="2909237"/>
    <lineage>
        <taxon>Bacteria</taxon>
        <taxon>Pseudomonadati</taxon>
        <taxon>Bacteroidota</taxon>
        <taxon>Cytophagia</taxon>
        <taxon>Cytophagales</taxon>
        <taxon>Cyclobacteriaceae</taxon>
        <taxon>Mariniradius</taxon>
    </lineage>
</organism>
<dbReference type="InterPro" id="IPR010060">
    <property type="entry name" value="NRPS_synth"/>
</dbReference>
<dbReference type="SUPFAM" id="SSF47336">
    <property type="entry name" value="ACP-like"/>
    <property type="match status" value="4"/>
</dbReference>
<dbReference type="SMART" id="SM00823">
    <property type="entry name" value="PKS_PP"/>
    <property type="match status" value="4"/>
</dbReference>
<dbReference type="NCBIfam" id="TIGR01720">
    <property type="entry name" value="NRPS-para261"/>
    <property type="match status" value="1"/>
</dbReference>
<dbReference type="RefSeq" id="WP_234860759.1">
    <property type="nucleotide sequence ID" value="NZ_JAKEVZ010000004.1"/>
</dbReference>
<dbReference type="SUPFAM" id="SSF53474">
    <property type="entry name" value="alpha/beta-Hydrolases"/>
    <property type="match status" value="1"/>
</dbReference>
<keyword evidence="7" id="KW-1185">Reference proteome</keyword>
<dbReference type="Gene3D" id="3.30.300.30">
    <property type="match status" value="4"/>
</dbReference>
<dbReference type="Gene3D" id="1.10.1200.10">
    <property type="entry name" value="ACP-like"/>
    <property type="match status" value="4"/>
</dbReference>
<dbReference type="PROSITE" id="PS50075">
    <property type="entry name" value="CARRIER"/>
    <property type="match status" value="4"/>
</dbReference>
<keyword evidence="2" id="KW-0596">Phosphopantetheine</keyword>
<comment type="cofactor">
    <cofactor evidence="1">
        <name>pantetheine 4'-phosphate</name>
        <dbReference type="ChEBI" id="CHEBI:47942"/>
    </cofactor>
</comment>
<dbReference type="InterPro" id="IPR020845">
    <property type="entry name" value="AMP-binding_CS"/>
</dbReference>
<dbReference type="InterPro" id="IPR001242">
    <property type="entry name" value="Condensation_dom"/>
</dbReference>
<dbReference type="InterPro" id="IPR001031">
    <property type="entry name" value="Thioesterase"/>
</dbReference>
<dbReference type="InterPro" id="IPR023213">
    <property type="entry name" value="CAT-like_dom_sf"/>
</dbReference>
<evidence type="ECO:0000313" key="6">
    <source>
        <dbReference type="EMBL" id="MCF1750680.1"/>
    </source>
</evidence>
<gene>
    <name evidence="6" type="ORF">L0U89_06325</name>
</gene>
<evidence type="ECO:0000313" key="7">
    <source>
        <dbReference type="Proteomes" id="UP001201449"/>
    </source>
</evidence>
<dbReference type="InterPro" id="IPR000873">
    <property type="entry name" value="AMP-dep_synth/lig_dom"/>
</dbReference>
<dbReference type="InterPro" id="IPR025110">
    <property type="entry name" value="AMP-bd_C"/>
</dbReference>
<protein>
    <submittedName>
        <fullName evidence="6">Amino acid adenylation domain-containing protein</fullName>
    </submittedName>
</protein>
<dbReference type="CDD" id="cd05930">
    <property type="entry name" value="A_NRPS"/>
    <property type="match status" value="4"/>
</dbReference>
<dbReference type="Gene3D" id="3.30.559.10">
    <property type="entry name" value="Chloramphenicol acetyltransferase-like domain"/>
    <property type="match status" value="4"/>
</dbReference>
<dbReference type="NCBIfam" id="TIGR01733">
    <property type="entry name" value="AA-adenyl-dom"/>
    <property type="match status" value="4"/>
</dbReference>
<dbReference type="InterPro" id="IPR020806">
    <property type="entry name" value="PKS_PP-bd"/>
</dbReference>
<feature type="domain" description="Carrier" evidence="5">
    <location>
        <begin position="783"/>
        <end position="858"/>
    </location>
</feature>
<dbReference type="PANTHER" id="PTHR45527:SF1">
    <property type="entry name" value="FATTY ACID SYNTHASE"/>
    <property type="match status" value="1"/>
</dbReference>
<dbReference type="Gene3D" id="3.40.50.1820">
    <property type="entry name" value="alpha/beta hydrolase"/>
    <property type="match status" value="1"/>
</dbReference>
<comment type="caution">
    <text evidence="6">The sequence shown here is derived from an EMBL/GenBank/DDBJ whole genome shotgun (WGS) entry which is preliminary data.</text>
</comment>
<dbReference type="PROSITE" id="PS00455">
    <property type="entry name" value="AMP_BINDING"/>
    <property type="match status" value="3"/>
</dbReference>
<dbReference type="Proteomes" id="UP001201449">
    <property type="component" value="Unassembled WGS sequence"/>
</dbReference>
<dbReference type="Pfam" id="PF00550">
    <property type="entry name" value="PP-binding"/>
    <property type="match status" value="4"/>
</dbReference>
<evidence type="ECO:0000256" key="1">
    <source>
        <dbReference type="ARBA" id="ARBA00001957"/>
    </source>
</evidence>
<dbReference type="InterPro" id="IPR045851">
    <property type="entry name" value="AMP-bd_C_sf"/>
</dbReference>
<dbReference type="Pfam" id="PF00668">
    <property type="entry name" value="Condensation"/>
    <property type="match status" value="5"/>
</dbReference>
<dbReference type="NCBIfam" id="NF003417">
    <property type="entry name" value="PRK04813.1"/>
    <property type="match status" value="4"/>
</dbReference>
<dbReference type="CDD" id="cd19543">
    <property type="entry name" value="DCL_NRPS"/>
    <property type="match status" value="1"/>
</dbReference>
<accession>A0ABS9BTL1</accession>
<dbReference type="SUPFAM" id="SSF56801">
    <property type="entry name" value="Acetyl-CoA synthetase-like"/>
    <property type="match status" value="4"/>
</dbReference>
<dbReference type="Gene3D" id="3.30.559.30">
    <property type="entry name" value="Nonribosomal peptide synthetase, condensation domain"/>
    <property type="match status" value="5"/>
</dbReference>
<dbReference type="Gene3D" id="2.30.38.10">
    <property type="entry name" value="Luciferase, Domain 3"/>
    <property type="match status" value="4"/>
</dbReference>